<proteinExistence type="evidence at transcript level"/>
<dbReference type="PANTHER" id="PTHR11257:SF12">
    <property type="entry name" value="EJACULATORY BULB-SPECIFIC PROTEIN 3-RELATED"/>
    <property type="match status" value="1"/>
</dbReference>
<name>A0A2S0M1C8_CORCT</name>
<dbReference type="Pfam" id="PF03392">
    <property type="entry name" value="OS-D"/>
    <property type="match status" value="1"/>
</dbReference>
<dbReference type="PANTHER" id="PTHR11257">
    <property type="entry name" value="CHEMOSENSORY PROTEIN-RELATED"/>
    <property type="match status" value="1"/>
</dbReference>
<dbReference type="InterPro" id="IPR036682">
    <property type="entry name" value="OS_D_A10/PebIII_sf"/>
</dbReference>
<feature type="signal peptide" evidence="1">
    <location>
        <begin position="1"/>
        <end position="20"/>
    </location>
</feature>
<dbReference type="SUPFAM" id="SSF100910">
    <property type="entry name" value="Chemosensory protein Csp2"/>
    <property type="match status" value="1"/>
</dbReference>
<accession>A0A2S0M1C8</accession>
<protein>
    <submittedName>
        <fullName evidence="2">Chemosensory protein</fullName>
    </submittedName>
</protein>
<dbReference type="Gene3D" id="1.10.2080.10">
    <property type="entry name" value="Insect odorant-binding protein A10/Ejaculatory bulb-specific protein 3"/>
    <property type="match status" value="1"/>
</dbReference>
<reference evidence="2" key="1">
    <citation type="journal article" date="2018" name="Front. Physiol.">
        <title>Identification of an Alarm Pheromone-Binding Chemosensory Protein From the Invasive Sycamore Lace Bug Corythucha ciliata (Say).</title>
        <authorList>
            <person name="Li F."/>
            <person name="Fu N."/>
            <person name="Li D."/>
            <person name="Chang H."/>
            <person name="Qu C."/>
            <person name="Wang R."/>
            <person name="Xu Y."/>
            <person name="Luo C."/>
        </authorList>
    </citation>
    <scope>NUCLEOTIDE SEQUENCE</scope>
</reference>
<feature type="chain" id="PRO_5015397587" evidence="1">
    <location>
        <begin position="21"/>
        <end position="130"/>
    </location>
</feature>
<dbReference type="EMBL" id="MG948442">
    <property type="protein sequence ID" value="AVM86429.1"/>
    <property type="molecule type" value="mRNA"/>
</dbReference>
<organism evidence="2">
    <name type="scientific">Corythucha ciliata</name>
    <name type="common">Sycamore lace bug</name>
    <name type="synonym">Tingis ciliata</name>
    <dbReference type="NCBI Taxonomy" id="369451"/>
    <lineage>
        <taxon>Eukaryota</taxon>
        <taxon>Metazoa</taxon>
        <taxon>Ecdysozoa</taxon>
        <taxon>Arthropoda</taxon>
        <taxon>Hexapoda</taxon>
        <taxon>Insecta</taxon>
        <taxon>Pterygota</taxon>
        <taxon>Neoptera</taxon>
        <taxon>Paraneoptera</taxon>
        <taxon>Hemiptera</taxon>
        <taxon>Heteroptera</taxon>
        <taxon>Panheteroptera</taxon>
        <taxon>Cimicomorpha</taxon>
        <taxon>Tingidae</taxon>
        <taxon>Corythucha</taxon>
    </lineage>
</organism>
<dbReference type="AlphaFoldDB" id="A0A2S0M1C8"/>
<evidence type="ECO:0000256" key="1">
    <source>
        <dbReference type="SAM" id="SignalP"/>
    </source>
</evidence>
<evidence type="ECO:0000313" key="2">
    <source>
        <dbReference type="EMBL" id="AVM86429.1"/>
    </source>
</evidence>
<dbReference type="InterPro" id="IPR005055">
    <property type="entry name" value="A10/PebIII"/>
</dbReference>
<sequence length="130" mass="14663">MHSIVTIFLLASLAVSVILGAEVRYPTKYDNIELDSILGNERLYKQYFNCLMNKGKCTAEAKFLKETVPDALATGCSKCSQKQRNGMFKVMKFMIQKKRGDFNKLAAIYDPQGAYRNKFAAEAKKHGINL</sequence>
<keyword evidence="1" id="KW-0732">Signal</keyword>